<dbReference type="AlphaFoldDB" id="A0A382FSU5"/>
<evidence type="ECO:0000313" key="1">
    <source>
        <dbReference type="EMBL" id="SVB65444.1"/>
    </source>
</evidence>
<name>A0A382FSU5_9ZZZZ</name>
<gene>
    <name evidence="1" type="ORF">METZ01_LOCUS218298</name>
</gene>
<accession>A0A382FSU5</accession>
<organism evidence="1">
    <name type="scientific">marine metagenome</name>
    <dbReference type="NCBI Taxonomy" id="408172"/>
    <lineage>
        <taxon>unclassified sequences</taxon>
        <taxon>metagenomes</taxon>
        <taxon>ecological metagenomes</taxon>
    </lineage>
</organism>
<reference evidence="1" key="1">
    <citation type="submission" date="2018-05" db="EMBL/GenBank/DDBJ databases">
        <authorList>
            <person name="Lanie J.A."/>
            <person name="Ng W.-L."/>
            <person name="Kazmierczak K.M."/>
            <person name="Andrzejewski T.M."/>
            <person name="Davidsen T.M."/>
            <person name="Wayne K.J."/>
            <person name="Tettelin H."/>
            <person name="Glass J.I."/>
            <person name="Rusch D."/>
            <person name="Podicherti R."/>
            <person name="Tsui H.-C.T."/>
            <person name="Winkler M.E."/>
        </authorList>
    </citation>
    <scope>NUCLEOTIDE SEQUENCE</scope>
</reference>
<protein>
    <submittedName>
        <fullName evidence="1">Uncharacterized protein</fullName>
    </submittedName>
</protein>
<proteinExistence type="predicted"/>
<feature type="non-terminal residue" evidence="1">
    <location>
        <position position="70"/>
    </location>
</feature>
<sequence length="70" mass="7946">MINTGKTLFWSLFLSIISLLWAGSSYNVELIHHIDEITEYNSSSNFGVSDVWGYTDETGIEYAIVGYRYG</sequence>
<dbReference type="EMBL" id="UINC01051366">
    <property type="protein sequence ID" value="SVB65444.1"/>
    <property type="molecule type" value="Genomic_DNA"/>
</dbReference>